<dbReference type="PANTHER" id="PTHR10426:SF88">
    <property type="entry name" value="ADIPOCYTE PLASMA MEMBRANE-ASSOCIATED PROTEIN HEMOMUCIN-RELATED"/>
    <property type="match status" value="1"/>
</dbReference>
<reference evidence="7" key="1">
    <citation type="submission" date="2017-02" db="UniProtKB">
        <authorList>
            <consortium name="WormBaseParasite"/>
        </authorList>
    </citation>
    <scope>IDENTIFICATION</scope>
</reference>
<dbReference type="Pfam" id="PF20067">
    <property type="entry name" value="SSL_N"/>
    <property type="match status" value="1"/>
</dbReference>
<evidence type="ECO:0000256" key="2">
    <source>
        <dbReference type="ARBA" id="ARBA00022553"/>
    </source>
</evidence>
<proteinExistence type="inferred from homology"/>
<dbReference type="InterPro" id="IPR018119">
    <property type="entry name" value="Strictosidine_synth_cons-reg"/>
</dbReference>
<dbReference type="PANTHER" id="PTHR10426">
    <property type="entry name" value="STRICTOSIDINE SYNTHASE-RELATED"/>
    <property type="match status" value="1"/>
</dbReference>
<evidence type="ECO:0000256" key="3">
    <source>
        <dbReference type="ARBA" id="ARBA00023180"/>
    </source>
</evidence>
<keyword evidence="2" id="KW-0597">Phosphoprotein</keyword>
<feature type="domain" description="Strictosidine synthase conserved region" evidence="5">
    <location>
        <begin position="175"/>
        <end position="260"/>
    </location>
</feature>
<keyword evidence="6" id="KW-1185">Reference proteome</keyword>
<comment type="similarity">
    <text evidence="1">Belongs to the strictosidine synthase family.</text>
</comment>
<evidence type="ECO:0000256" key="1">
    <source>
        <dbReference type="ARBA" id="ARBA00009191"/>
    </source>
</evidence>
<accession>A0A0N5C904</accession>
<evidence type="ECO:0000256" key="4">
    <source>
        <dbReference type="SAM" id="Phobius"/>
    </source>
</evidence>
<dbReference type="GO" id="GO:0016787">
    <property type="term" value="F:hydrolase activity"/>
    <property type="evidence" value="ECO:0007669"/>
    <property type="project" value="TreeGrafter"/>
</dbReference>
<dbReference type="WBParaSite" id="SPAL_0001438700.1">
    <property type="protein sequence ID" value="SPAL_0001438700.1"/>
    <property type="gene ID" value="SPAL_0001438700"/>
</dbReference>
<dbReference type="SUPFAM" id="SSF63829">
    <property type="entry name" value="Calcium-dependent phosphotriesterase"/>
    <property type="match status" value="1"/>
</dbReference>
<dbReference type="Pfam" id="PF03088">
    <property type="entry name" value="Str_synth"/>
    <property type="match status" value="1"/>
</dbReference>
<evidence type="ECO:0000259" key="5">
    <source>
        <dbReference type="Pfam" id="PF03088"/>
    </source>
</evidence>
<evidence type="ECO:0000313" key="7">
    <source>
        <dbReference type="WBParaSite" id="SPAL_0001438700.1"/>
    </source>
</evidence>
<evidence type="ECO:0000313" key="6">
    <source>
        <dbReference type="Proteomes" id="UP000046392"/>
    </source>
</evidence>
<keyword evidence="4" id="KW-0812">Transmembrane</keyword>
<dbReference type="AlphaFoldDB" id="A0A0N5C904"/>
<name>A0A0N5C904_STREA</name>
<protein>
    <submittedName>
        <fullName evidence="7">Str_synth domain-containing protein</fullName>
    </submittedName>
</protein>
<keyword evidence="4" id="KW-0472">Membrane</keyword>
<sequence length="393" mass="45080">MCNLTKVSLCYFSVTIAIFAFTISIFFPQTLKPFDAQEYILPIPKPLIGTLSVNDKLTKGKRILENEIIGPEALIVEGNTIYATTFDGKVVKIFNEEIIDSISFKNKKKCGTFDTERICGRPLGMRRYNKDILIVLDSYHGIYFVDFSRKIYKNGFELFMSSRELTNETPAMMLNDFDIVNNEDLYISDSSTKWDRRRFFYILSEGKRNGRILKVNLKTKDVSVFQENLFFPNGVQQLSEDSIVVAECGMARIWRIYISGKKKGQREIFVENLPGLVDNIRLSKYTKTLFVGLTGLRDPSRLNLYDELGKYPIIRNVLAKIVPEKLFSKLPSLFVKKHSILVEINLEGQIVSTYQDPQSVVVEDVSHVADDEKYLYLGSFHSKFIVKVPKSNI</sequence>
<keyword evidence="4" id="KW-1133">Transmembrane helix</keyword>
<organism evidence="6 7">
    <name type="scientific">Strongyloides papillosus</name>
    <name type="common">Intestinal threadworm</name>
    <dbReference type="NCBI Taxonomy" id="174720"/>
    <lineage>
        <taxon>Eukaryota</taxon>
        <taxon>Metazoa</taxon>
        <taxon>Ecdysozoa</taxon>
        <taxon>Nematoda</taxon>
        <taxon>Chromadorea</taxon>
        <taxon>Rhabditida</taxon>
        <taxon>Tylenchina</taxon>
        <taxon>Panagrolaimomorpha</taxon>
        <taxon>Strongyloidoidea</taxon>
        <taxon>Strongyloididae</taxon>
        <taxon>Strongyloides</taxon>
    </lineage>
</organism>
<keyword evidence="3" id="KW-0325">Glycoprotein</keyword>
<feature type="transmembrane region" description="Helical" evidence="4">
    <location>
        <begin position="7"/>
        <end position="27"/>
    </location>
</feature>
<dbReference type="Gene3D" id="2.120.10.30">
    <property type="entry name" value="TolB, C-terminal domain"/>
    <property type="match status" value="1"/>
</dbReference>
<dbReference type="STRING" id="174720.A0A0N5C904"/>
<dbReference type="InterPro" id="IPR011042">
    <property type="entry name" value="6-blade_b-propeller_TolB-like"/>
</dbReference>
<dbReference type="Proteomes" id="UP000046392">
    <property type="component" value="Unplaced"/>
</dbReference>
<dbReference type="GO" id="GO:0012505">
    <property type="term" value="C:endomembrane system"/>
    <property type="evidence" value="ECO:0007669"/>
    <property type="project" value="TreeGrafter"/>
</dbReference>